<dbReference type="AlphaFoldDB" id="A0A6A6ZBT3"/>
<sequence>MPLRAPPWARYESVEAGIASIQAYAKAQGYALRKCGNKYDKRTPPQVRKVFV</sequence>
<reference evidence="2 4" key="1">
    <citation type="journal article" date="2020" name="Stud. Mycol.">
        <title>101 Dothideomycetes genomes: a test case for predicting lifestyles and emergence of pathogens.</title>
        <authorList>
            <person name="Haridas S."/>
            <person name="Albert R."/>
            <person name="Binder M."/>
            <person name="Bloem J."/>
            <person name="Labutti K."/>
            <person name="Salamov A."/>
            <person name="Andreopoulos B."/>
            <person name="Baker S."/>
            <person name="Barry K."/>
            <person name="Bills G."/>
            <person name="Bluhm B."/>
            <person name="Cannon C."/>
            <person name="Castanera R."/>
            <person name="Culley D."/>
            <person name="Daum C."/>
            <person name="Ezra D."/>
            <person name="Gonzalez J."/>
            <person name="Henrissat B."/>
            <person name="Kuo A."/>
            <person name="Liang C."/>
            <person name="Lipzen A."/>
            <person name="Lutzoni F."/>
            <person name="Magnuson J."/>
            <person name="Mondo S."/>
            <person name="Nolan M."/>
            <person name="Ohm R."/>
            <person name="Pangilinan J."/>
            <person name="Park H.-J."/>
            <person name="Ramirez L."/>
            <person name="Alfaro M."/>
            <person name="Sun H."/>
            <person name="Tritt A."/>
            <person name="Yoshinaga Y."/>
            <person name="Zwiers L.-H."/>
            <person name="Turgeon B."/>
            <person name="Goodwin S."/>
            <person name="Spatafora J."/>
            <person name="Crous P."/>
            <person name="Grigoriev I."/>
        </authorList>
    </citation>
    <scope>NUCLEOTIDE SEQUENCE</scope>
    <source>
        <strain evidence="2 4">CBS 304.34</strain>
    </source>
</reference>
<dbReference type="EMBL" id="MU003724">
    <property type="protein sequence ID" value="KAF2802313.1"/>
    <property type="molecule type" value="Genomic_DNA"/>
</dbReference>
<dbReference type="GeneID" id="54459583"/>
<dbReference type="RefSeq" id="XP_033584739.1">
    <property type="nucleotide sequence ID" value="XM_033718690.1"/>
</dbReference>
<evidence type="ECO:0000313" key="1">
    <source>
        <dbReference type="EMBL" id="KAF2802313.1"/>
    </source>
</evidence>
<evidence type="ECO:0000313" key="2">
    <source>
        <dbReference type="EMBL" id="KAF2817775.1"/>
    </source>
</evidence>
<evidence type="ECO:0000313" key="5">
    <source>
        <dbReference type="RefSeq" id="XP_033584739.1"/>
    </source>
</evidence>
<protein>
    <submittedName>
        <fullName evidence="2 4">Uncharacterized protein</fullName>
    </submittedName>
</protein>
<reference evidence="4 5" key="2">
    <citation type="submission" date="2020-04" db="EMBL/GenBank/DDBJ databases">
        <authorList>
            <consortium name="NCBI Genome Project"/>
        </authorList>
    </citation>
    <scope>NUCLEOTIDE SEQUENCE</scope>
    <source>
        <strain evidence="4 5">CBS 304.34</strain>
    </source>
</reference>
<dbReference type="RefSeq" id="XP_033569277.1">
    <property type="nucleotide sequence ID" value="XM_033721413.1"/>
</dbReference>
<evidence type="ECO:0000313" key="4">
    <source>
        <dbReference type="RefSeq" id="XP_033569277.1"/>
    </source>
</evidence>
<dbReference type="EMBL" id="MU003692">
    <property type="protein sequence ID" value="KAF2817775.1"/>
    <property type="molecule type" value="Genomic_DNA"/>
</dbReference>
<accession>A0A6A6ZBT3</accession>
<gene>
    <name evidence="2 5" type="ORF">BDZ99DRAFT_457489</name>
    <name evidence="1 4" type="ORF">BDZ99DRAFT_469070</name>
</gene>
<proteinExistence type="predicted"/>
<evidence type="ECO:0000313" key="3">
    <source>
        <dbReference type="Proteomes" id="UP000504636"/>
    </source>
</evidence>
<organism evidence="2">
    <name type="scientific">Mytilinidion resinicola</name>
    <dbReference type="NCBI Taxonomy" id="574789"/>
    <lineage>
        <taxon>Eukaryota</taxon>
        <taxon>Fungi</taxon>
        <taxon>Dikarya</taxon>
        <taxon>Ascomycota</taxon>
        <taxon>Pezizomycotina</taxon>
        <taxon>Dothideomycetes</taxon>
        <taxon>Pleosporomycetidae</taxon>
        <taxon>Mytilinidiales</taxon>
        <taxon>Mytilinidiaceae</taxon>
        <taxon>Mytilinidion</taxon>
    </lineage>
</organism>
<name>A0A6A6ZBT3_9PEZI</name>
<dbReference type="Proteomes" id="UP000504636">
    <property type="component" value="Unplaced"/>
</dbReference>
<keyword evidence="3" id="KW-1185">Reference proteome</keyword>
<reference evidence="4 5" key="3">
    <citation type="submission" date="2025-04" db="UniProtKB">
        <authorList>
            <consortium name="RefSeq"/>
        </authorList>
    </citation>
    <scope>IDENTIFICATION</scope>
    <source>
        <strain evidence="4 5">CBS 304.34</strain>
    </source>
</reference>